<feature type="transmembrane region" description="Helical" evidence="1">
    <location>
        <begin position="100"/>
        <end position="118"/>
    </location>
</feature>
<evidence type="ECO:0000313" key="2">
    <source>
        <dbReference type="Proteomes" id="UP001652582"/>
    </source>
</evidence>
<evidence type="ECO:0000313" key="3">
    <source>
        <dbReference type="RefSeq" id="XP_052741523.1"/>
    </source>
</evidence>
<sequence length="339" mass="38340">MLKHTTSSPCHRRSHGGNNLKLQYTLRECYDENVELFVNESLYESQLESIARWLSCNGEVWGMGPTAVFASAAALFLYNELEAMVFVVGDQGQVSLLERSLVCTMVVGMLALMTHLWVCSTRFFQYYLDTVIKDSPSMLLELTTASLLGKNELVPLGPLTRFLRQQQPQIHITVCWFLSLCYADYVRKHYCQRFNMPYLEQWQVELQTRASRGVHSTMQRVNSFVEAVHHRLRPYRQAPSTDAHTGACSICTSSAEVHCATSHVSHEWAGVRNPPPPVCARIVAQASDTTAIAIENLRTFIQDTRCSCAGPQHVKECASCHSNSQKNLHQKTSMHTVRR</sequence>
<evidence type="ECO:0000256" key="1">
    <source>
        <dbReference type="SAM" id="Phobius"/>
    </source>
</evidence>
<dbReference type="Proteomes" id="UP001652582">
    <property type="component" value="Chromosome 14"/>
</dbReference>
<feature type="transmembrane region" description="Helical" evidence="1">
    <location>
        <begin position="67"/>
        <end position="88"/>
    </location>
</feature>
<reference evidence="3" key="1">
    <citation type="submission" date="2025-08" db="UniProtKB">
        <authorList>
            <consortium name="RefSeq"/>
        </authorList>
    </citation>
    <scope>IDENTIFICATION</scope>
</reference>
<dbReference type="GeneID" id="112046802"/>
<keyword evidence="1" id="KW-1133">Transmembrane helix</keyword>
<keyword evidence="1" id="KW-0472">Membrane</keyword>
<accession>A0ABM3LR12</accession>
<proteinExistence type="predicted"/>
<gene>
    <name evidence="3" type="primary">LOC112046802</name>
</gene>
<dbReference type="RefSeq" id="XP_052741523.1">
    <property type="nucleotide sequence ID" value="XM_052885563.1"/>
</dbReference>
<name>A0ABM3LR12_BICAN</name>
<keyword evidence="2" id="KW-1185">Reference proteome</keyword>
<protein>
    <submittedName>
        <fullName evidence="3">Uncharacterized protein LOC112046802</fullName>
    </submittedName>
</protein>
<organism evidence="2 3">
    <name type="scientific">Bicyclus anynana</name>
    <name type="common">Squinting bush brown butterfly</name>
    <dbReference type="NCBI Taxonomy" id="110368"/>
    <lineage>
        <taxon>Eukaryota</taxon>
        <taxon>Metazoa</taxon>
        <taxon>Ecdysozoa</taxon>
        <taxon>Arthropoda</taxon>
        <taxon>Hexapoda</taxon>
        <taxon>Insecta</taxon>
        <taxon>Pterygota</taxon>
        <taxon>Neoptera</taxon>
        <taxon>Endopterygota</taxon>
        <taxon>Lepidoptera</taxon>
        <taxon>Glossata</taxon>
        <taxon>Ditrysia</taxon>
        <taxon>Papilionoidea</taxon>
        <taxon>Nymphalidae</taxon>
        <taxon>Satyrinae</taxon>
        <taxon>Satyrini</taxon>
        <taxon>Mycalesina</taxon>
        <taxon>Bicyclus</taxon>
    </lineage>
</organism>
<keyword evidence="1" id="KW-0812">Transmembrane</keyword>